<dbReference type="PANTHER" id="PTHR42655:SF1">
    <property type="entry name" value="GLYCOGEN PHOSPHORYLASE"/>
    <property type="match status" value="1"/>
</dbReference>
<keyword evidence="3" id="KW-1185">Reference proteome</keyword>
<evidence type="ECO:0000313" key="3">
    <source>
        <dbReference type="Proteomes" id="UP000266118"/>
    </source>
</evidence>
<dbReference type="KEGG" id="ark:D6B99_06175"/>
<dbReference type="GO" id="GO:0005975">
    <property type="term" value="P:carbohydrate metabolic process"/>
    <property type="evidence" value="ECO:0007669"/>
    <property type="project" value="InterPro"/>
</dbReference>
<dbReference type="Proteomes" id="UP000266118">
    <property type="component" value="Chromosome"/>
</dbReference>
<dbReference type="InterPro" id="IPR011834">
    <property type="entry name" value="Agluc_phsphrylas"/>
</dbReference>
<gene>
    <name evidence="2" type="primary">glgP</name>
    <name evidence="2" type="ORF">D6B99_06175</name>
</gene>
<sequence>MKEFELEGMYPISDKYSKKVAYFSMEFAIHQPLKIYSGGLGFLAGSHLRSAYELSQNLVGIGILWKYGYYDQIRNGDQTMQALWAEKNYSFLKETNIKFSIKIHDADVWVKVLYLSPQVFKTAPLFLLSTDLPENDYISQTISHKLYDANEATKLAQYILLGIGGAKLLDILNFNAERYHLNEAHGLPAAFYLLNKFKNINQVRERLVFTTHTPEEAGNEKHNVYLCHKMSYFCGLSIDEVRRISGVNGDEFNHSLTALQFASKANGVSKLHGKVAKKMWQHYENICEIISITNAQNWSYWADKQLYKAFNEGEDWKFDDRKKYLKKRAFEIVADQTGKIFDPNIFTIVWARRFAGYKRADFLMQNEERFLKLIQDTKRPIQIIFAGKPYPMDYSAIGTFDRLVNESKKYKNVAVLVGYELTLSKRLKQAADLWLNNPRVPREASGTSGMSAAMNGAVNFSTEDGWIPEFVNHGHNGFVVPKADYENMQVHEQDEYDLKMLYHILENEILPMYYNEFDTWRQIMKNGMRDVRFQFDSNRMAHEYYDLLYK</sequence>
<dbReference type="PANTHER" id="PTHR42655">
    <property type="entry name" value="GLYCOGEN PHOSPHORYLASE"/>
    <property type="match status" value="1"/>
</dbReference>
<evidence type="ECO:0000313" key="2">
    <source>
        <dbReference type="EMBL" id="AYD47233.1"/>
    </source>
</evidence>
<dbReference type="RefSeq" id="WP_119986123.1">
    <property type="nucleotide sequence ID" value="NZ_CP032489.1"/>
</dbReference>
<accession>A0A386HNA9</accession>
<dbReference type="SUPFAM" id="SSF53756">
    <property type="entry name" value="UDP-Glycosyltransferase/glycogen phosphorylase"/>
    <property type="match status" value="1"/>
</dbReference>
<dbReference type="InterPro" id="IPR000811">
    <property type="entry name" value="Glyco_trans_35"/>
</dbReference>
<proteinExistence type="inferred from homology"/>
<dbReference type="Gene3D" id="3.40.50.2000">
    <property type="entry name" value="Glycogen Phosphorylase B"/>
    <property type="match status" value="2"/>
</dbReference>
<evidence type="ECO:0000256" key="1">
    <source>
        <dbReference type="ARBA" id="ARBA00006047"/>
    </source>
</evidence>
<dbReference type="NCBIfam" id="TIGR02094">
    <property type="entry name" value="more_P_ylases"/>
    <property type="match status" value="2"/>
</dbReference>
<dbReference type="AlphaFoldDB" id="A0A386HNA9"/>
<organism evidence="2 3">
    <name type="scientific">Arachidicoccus soli</name>
    <dbReference type="NCBI Taxonomy" id="2341117"/>
    <lineage>
        <taxon>Bacteria</taxon>
        <taxon>Pseudomonadati</taxon>
        <taxon>Bacteroidota</taxon>
        <taxon>Chitinophagia</taxon>
        <taxon>Chitinophagales</taxon>
        <taxon>Chitinophagaceae</taxon>
        <taxon>Arachidicoccus</taxon>
    </lineage>
</organism>
<dbReference type="GO" id="GO:0008184">
    <property type="term" value="F:glycogen phosphorylase activity"/>
    <property type="evidence" value="ECO:0007669"/>
    <property type="project" value="InterPro"/>
</dbReference>
<dbReference type="EMBL" id="CP032489">
    <property type="protein sequence ID" value="AYD47233.1"/>
    <property type="molecule type" value="Genomic_DNA"/>
</dbReference>
<dbReference type="Pfam" id="PF00343">
    <property type="entry name" value="Phosphorylase"/>
    <property type="match status" value="1"/>
</dbReference>
<dbReference type="OrthoDB" id="9760804at2"/>
<dbReference type="GO" id="GO:0030170">
    <property type="term" value="F:pyridoxal phosphate binding"/>
    <property type="evidence" value="ECO:0007669"/>
    <property type="project" value="InterPro"/>
</dbReference>
<dbReference type="InterPro" id="IPR052182">
    <property type="entry name" value="Glycogen/Maltodextrin_Phosph"/>
</dbReference>
<protein>
    <submittedName>
        <fullName evidence="2">Alpha-glucan family phosphorylase</fullName>
    </submittedName>
</protein>
<name>A0A386HNA9_9BACT</name>
<comment type="similarity">
    <text evidence="1">Belongs to the glycogen phosphorylase family.</text>
</comment>
<reference evidence="2 3" key="1">
    <citation type="submission" date="2018-09" db="EMBL/GenBank/DDBJ databases">
        <title>Arachidicoccus sp. nov., a bacterium isolated from soil.</title>
        <authorList>
            <person name="Weon H.-Y."/>
            <person name="Kwon S.-W."/>
            <person name="Lee S.A."/>
        </authorList>
    </citation>
    <scope>NUCLEOTIDE SEQUENCE [LARGE SCALE GENOMIC DNA]</scope>
    <source>
        <strain evidence="2 3">KIS59-12</strain>
    </source>
</reference>